<feature type="transmembrane region" description="Helical" evidence="9">
    <location>
        <begin position="180"/>
        <end position="202"/>
    </location>
</feature>
<feature type="transmembrane region" description="Helical" evidence="9">
    <location>
        <begin position="372"/>
        <end position="396"/>
    </location>
</feature>
<keyword evidence="4 9" id="KW-0812">Transmembrane</keyword>
<organism evidence="10 11">
    <name type="scientific">Lymnaea stagnalis</name>
    <name type="common">Great pond snail</name>
    <name type="synonym">Helix stagnalis</name>
    <dbReference type="NCBI Taxonomy" id="6523"/>
    <lineage>
        <taxon>Eukaryota</taxon>
        <taxon>Metazoa</taxon>
        <taxon>Spiralia</taxon>
        <taxon>Lophotrochozoa</taxon>
        <taxon>Mollusca</taxon>
        <taxon>Gastropoda</taxon>
        <taxon>Heterobranchia</taxon>
        <taxon>Euthyneura</taxon>
        <taxon>Panpulmonata</taxon>
        <taxon>Hygrophila</taxon>
        <taxon>Lymnaeoidea</taxon>
        <taxon>Lymnaeidae</taxon>
        <taxon>Lymnaea</taxon>
    </lineage>
</organism>
<feature type="transmembrane region" description="Helical" evidence="9">
    <location>
        <begin position="467"/>
        <end position="488"/>
    </location>
</feature>
<evidence type="ECO:0000256" key="4">
    <source>
        <dbReference type="ARBA" id="ARBA00022692"/>
    </source>
</evidence>
<feature type="transmembrane region" description="Helical" evidence="9">
    <location>
        <begin position="22"/>
        <end position="39"/>
    </location>
</feature>
<comment type="caution">
    <text evidence="10">The sequence shown here is derived from an EMBL/GenBank/DDBJ whole genome shotgun (WGS) entry which is preliminary data.</text>
</comment>
<evidence type="ECO:0000256" key="6">
    <source>
        <dbReference type="ARBA" id="ARBA00022989"/>
    </source>
</evidence>
<keyword evidence="5" id="KW-0256">Endoplasmic reticulum</keyword>
<keyword evidence="6 9" id="KW-1133">Transmembrane helix</keyword>
<feature type="transmembrane region" description="Helical" evidence="9">
    <location>
        <begin position="408"/>
        <end position="433"/>
    </location>
</feature>
<keyword evidence="11" id="KW-1185">Reference proteome</keyword>
<evidence type="ECO:0000313" key="11">
    <source>
        <dbReference type="Proteomes" id="UP001497497"/>
    </source>
</evidence>
<comment type="similarity">
    <text evidence="3 9">Belongs to the RFT1 family.</text>
</comment>
<dbReference type="AlphaFoldDB" id="A0AAV2HXI8"/>
<dbReference type="GO" id="GO:0005789">
    <property type="term" value="C:endoplasmic reticulum membrane"/>
    <property type="evidence" value="ECO:0007669"/>
    <property type="project" value="UniProtKB-SubCell"/>
</dbReference>
<feature type="transmembrane region" description="Helical" evidence="9">
    <location>
        <begin position="45"/>
        <end position="62"/>
    </location>
</feature>
<evidence type="ECO:0000313" key="10">
    <source>
        <dbReference type="EMBL" id="CAL1538909.1"/>
    </source>
</evidence>
<feature type="transmembrane region" description="Helical" evidence="9">
    <location>
        <begin position="500"/>
        <end position="519"/>
    </location>
</feature>
<dbReference type="InterPro" id="IPR007594">
    <property type="entry name" value="RFT1"/>
</dbReference>
<dbReference type="GO" id="GO:0034203">
    <property type="term" value="P:glycolipid translocation"/>
    <property type="evidence" value="ECO:0007669"/>
    <property type="project" value="TreeGrafter"/>
</dbReference>
<feature type="transmembrane region" description="Helical" evidence="9">
    <location>
        <begin position="328"/>
        <end position="348"/>
    </location>
</feature>
<evidence type="ECO:0000256" key="5">
    <source>
        <dbReference type="ARBA" id="ARBA00022824"/>
    </source>
</evidence>
<dbReference type="Pfam" id="PF04506">
    <property type="entry name" value="Rft-1"/>
    <property type="match status" value="1"/>
</dbReference>
<sequence>MQGTSILSGAARAASYNMILQFGLRMTTFVLNAFILRYVSQELLGIVNVRLTLLYSTTLFLAKEAFDRACLSKSVQRDWRQVINLLWCTFPIATVWCGILGYIWLYILENPSKTSNVSGYSFGVFSFALSTIIEVLAEPLFVVGQAHLFVKLKVILLGLSQGIKCLITVILVLTRPEWGIINFSIAQLASSISYVIMYHTYFTYYIKFTTKKDDEFPLKSVRDIYPSHKVGKPFIDKNLASLTWSFFKQSFLKQILTEGEKFVMTFFDVLSFADQGIYDVINNLGSLAARFIFLPIEENSYLFFSQILSRGLTADKQNQDSLKLCSNVLAIILKIVTIIGSIILIFGYSNSYLALHLYGGEVLSSGNGPTLLRWYCLYVLVIAINGTTEAFVFAAMSKDQVDKYNKKMLLFSALFLFSSWLLTTLIGSVGFILANCFNMLARIIHSMYFITGYFGKSEHNPLSNIVPALPVISALLASLLVTSVSQISFCTESSSVQQKLIHIGITSLCLLMVLAVTYLKEHKLVEIVKEHILKQKNK</sequence>
<keyword evidence="7 9" id="KW-0472">Membrane</keyword>
<proteinExistence type="inferred from homology"/>
<gene>
    <name evidence="10" type="ORF">GSLYS_00012730001</name>
</gene>
<feature type="transmembrane region" description="Helical" evidence="9">
    <location>
        <begin position="82"/>
        <end position="107"/>
    </location>
</feature>
<evidence type="ECO:0000256" key="8">
    <source>
        <dbReference type="ARBA" id="ARBA00045912"/>
    </source>
</evidence>
<accession>A0AAV2HXI8</accession>
<dbReference type="Proteomes" id="UP001497497">
    <property type="component" value="Unassembled WGS sequence"/>
</dbReference>
<evidence type="ECO:0000256" key="1">
    <source>
        <dbReference type="ARBA" id="ARBA00004477"/>
    </source>
</evidence>
<dbReference type="GO" id="GO:0006488">
    <property type="term" value="P:dolichol-linked oligosaccharide biosynthetic process"/>
    <property type="evidence" value="ECO:0007669"/>
    <property type="project" value="InterPro"/>
</dbReference>
<evidence type="ECO:0000256" key="2">
    <source>
        <dbReference type="ARBA" id="ARBA00004922"/>
    </source>
</evidence>
<evidence type="ECO:0000256" key="9">
    <source>
        <dbReference type="RuleBase" id="RU365067"/>
    </source>
</evidence>
<feature type="transmembrane region" description="Helical" evidence="9">
    <location>
        <begin position="119"/>
        <end position="142"/>
    </location>
</feature>
<name>A0AAV2HXI8_LYMST</name>
<protein>
    <recommendedName>
        <fullName evidence="9">Protein RFT1 homolog</fullName>
    </recommendedName>
</protein>
<feature type="transmembrane region" description="Helical" evidence="9">
    <location>
        <begin position="154"/>
        <end position="174"/>
    </location>
</feature>
<dbReference type="PANTHER" id="PTHR13117:SF5">
    <property type="entry name" value="PROTEIN RFT1 HOMOLOG"/>
    <property type="match status" value="1"/>
</dbReference>
<evidence type="ECO:0000256" key="3">
    <source>
        <dbReference type="ARBA" id="ARBA00010288"/>
    </source>
</evidence>
<evidence type="ECO:0000256" key="7">
    <source>
        <dbReference type="ARBA" id="ARBA00023136"/>
    </source>
</evidence>
<reference evidence="10 11" key="1">
    <citation type="submission" date="2024-04" db="EMBL/GenBank/DDBJ databases">
        <authorList>
            <consortium name="Genoscope - CEA"/>
            <person name="William W."/>
        </authorList>
    </citation>
    <scope>NUCLEOTIDE SEQUENCE [LARGE SCALE GENOMIC DNA]</scope>
</reference>
<dbReference type="EMBL" id="CAXITT010000318">
    <property type="protein sequence ID" value="CAL1538909.1"/>
    <property type="molecule type" value="Genomic_DNA"/>
</dbReference>
<comment type="function">
    <text evidence="8 9">Intramembrane glycolipid transporter that operates in the biosynthetic pathway of dolichol-linked oligosaccharides, the glycan precursors employed in protein asparagine (N)-glycosylation. The sequential addition of sugars to dolichol pyrophosphate produces dolichol-linked oligosaccharides containing fourteen sugars, including two GlcNAcs, nine mannoses and three glucoses. Once assembled, the oligosaccharide is transferred from the lipid to nascent proteins by oligosaccharyltransferases. The assembly of dolichol-linked oligosaccharides begins on the cytosolic side of the endoplasmic reticulum membrane and finishes in its lumen. RFT1 could mediate the translocation of the cytosolically oriented intermediate DolPP-GlcNAc2Man5, produced by ALG11, into the ER lumen where dolichol-linked oligosaccharides assembly continues. However, the intramembrane lipid transporter activity could not be confirmed in vitro.</text>
</comment>
<comment type="pathway">
    <text evidence="2">Protein modification; protein glycosylation.</text>
</comment>
<dbReference type="PANTHER" id="PTHR13117">
    <property type="entry name" value="ENDOPLASMIC RETICULUM MULTISPAN TRANSMEMBRANE PROTEIN-RELATED"/>
    <property type="match status" value="1"/>
</dbReference>
<comment type="subcellular location">
    <subcellularLocation>
        <location evidence="1 9">Endoplasmic reticulum membrane</location>
        <topology evidence="1 9">Multi-pass membrane protein</topology>
    </subcellularLocation>
</comment>